<keyword evidence="3" id="KW-1185">Reference proteome</keyword>
<dbReference type="NCBIfam" id="TIGR01167">
    <property type="entry name" value="LPXTG_anchor"/>
    <property type="match status" value="1"/>
</dbReference>
<dbReference type="Proteomes" id="UP001442364">
    <property type="component" value="Unassembled WGS sequence"/>
</dbReference>
<evidence type="ECO:0000313" key="2">
    <source>
        <dbReference type="EMBL" id="MEQ2379857.1"/>
    </source>
</evidence>
<feature type="transmembrane region" description="Helical" evidence="1">
    <location>
        <begin position="196"/>
        <end position="216"/>
    </location>
</feature>
<sequence length="222" mass="24453">MLLKKLVAVVSAVVVIAVPYVKVLADDTVITLDETAKKFVVIDKNLEYRDMLPGEERSSVIKISNSSAENMEFYINGKVLDNLADKGTGDQTAVYGIKIYKNTDTEPFYNELIGNSSKTQSDKSFFDEDVRIAQLSKGESCDIKLVLYIDGRSMDNSYMNKQGQLEITVNAEQPDLQDTVSNNVITAVKTGDSNNILLYIIVALAGIAGIAGVVVMRQRNRQ</sequence>
<evidence type="ECO:0000256" key="1">
    <source>
        <dbReference type="SAM" id="Phobius"/>
    </source>
</evidence>
<comment type="caution">
    <text evidence="2">The sequence shown here is derived from an EMBL/GenBank/DDBJ whole genome shotgun (WGS) entry which is preliminary data.</text>
</comment>
<protein>
    <submittedName>
        <fullName evidence="2">LPXTG cell wall anchor domain-containing protein</fullName>
    </submittedName>
</protein>
<dbReference type="RefSeq" id="WP_349153629.1">
    <property type="nucleotide sequence ID" value="NZ_DAWDIQ010000009.1"/>
</dbReference>
<name>A0ABV1BVT6_9FIRM</name>
<organism evidence="2 3">
    <name type="scientific">[Lactobacillus] rogosae</name>
    <dbReference type="NCBI Taxonomy" id="706562"/>
    <lineage>
        <taxon>Bacteria</taxon>
        <taxon>Bacillati</taxon>
        <taxon>Bacillota</taxon>
        <taxon>Clostridia</taxon>
        <taxon>Lachnospirales</taxon>
        <taxon>Lachnospiraceae</taxon>
        <taxon>Lachnospira</taxon>
    </lineage>
</organism>
<keyword evidence="1" id="KW-0472">Membrane</keyword>
<dbReference type="EMBL" id="JBBMER010000005">
    <property type="protein sequence ID" value="MEQ2379857.1"/>
    <property type="molecule type" value="Genomic_DNA"/>
</dbReference>
<evidence type="ECO:0000313" key="3">
    <source>
        <dbReference type="Proteomes" id="UP001442364"/>
    </source>
</evidence>
<accession>A0ABV1BVT6</accession>
<reference evidence="2 3" key="1">
    <citation type="submission" date="2024-03" db="EMBL/GenBank/DDBJ databases">
        <title>Human intestinal bacterial collection.</title>
        <authorList>
            <person name="Pauvert C."/>
            <person name="Hitch T.C.A."/>
            <person name="Clavel T."/>
        </authorList>
    </citation>
    <scope>NUCLEOTIDE SEQUENCE [LARGE SCALE GENOMIC DNA]</scope>
    <source>
        <strain evidence="2 3">CLA-AA-H255</strain>
    </source>
</reference>
<proteinExistence type="predicted"/>
<keyword evidence="1" id="KW-1133">Transmembrane helix</keyword>
<gene>
    <name evidence="2" type="ORF">WMO14_08180</name>
</gene>
<keyword evidence="1" id="KW-0812">Transmembrane</keyword>